<sequence length="949" mass="113644">MSKKKRANQQKRKKKTEKKKNVKLKNEKNYNNIESERGGITYSLINDYHDTNFKKNFYIKSIRTDGNCLFRAVSDQLYNHEENYKEIRKKVVEHLLKNEELYKNFIEYDESYKSYIERISLDGTWGGQLELQAVGEIYKVNILIYQENGCILEIKNHSDDNKCIQLHYASSEHYNSVRFKNRALDNELKSILDLREILNNKEDNDSTKTFYETTENELTDENESGQSNNIKYIHKKCDENHREYYYNKLLKEEDNSYDFIQRKKNGYNTFSFSDYEDDNNLTSYNLLHKLHNNMKMNRKYGRSRSMPNINDKFLYFISKNNRNEKVESDSTIDNMNEKKSLEKKKTKKNVKRKINFVRYNSSGGMYYYRKYNNKNKNDDTLKSDNNNIDNNDNNDNNNNNNGNSRSNNMLCLDDIFCMYLLNDYVDREKTPIVRFYFDKSFYKYLCLSSVVHIDHINKSDNNKYYNNIYDTNIFNNNNSYYCNENYNLCHLNYHPNHPFNNNNNVIEERFFSNIGYLSHYEVKNNFIKYKKKDDEDFMHLYSEKILYNTQNSSHDILYNSSNVDDNFISPNSIKKKKKKNYLYDEVYSMNHTNINNSYNKTRNPFYSLYMKGDSSNDLNNKITTFKNNDNMNGNQINVNNMSVNNIILDSQSSCKKNIKCVNNLFINKERSNNYYSQSDRIFNIIIDEYVISMDSDLLCCYISNRYNNKLIKSKSSPEGKSEYNIDDNIYSTYNTHIIDNNNNRNNEIGYNNNINTSNINININIDNNNNNNNINNVNHINNINNIIHIDDRHNDNESRYTTSTNITKDHQSFLHLNSKDLSMKRKYQNKKLINMFSKDFYSKGLFQYLNADFILNDDNIKYIIPFFSNHNKINIFKKNIDSNDMYLYNYVMFYFYLNKDKILNKWKCSQNLYEEFLIKEKHKYYKFIKGRKYSSIRSRDEQGVKIISI</sequence>
<dbReference type="VEuPathDB" id="PlasmoDB:PGABG01_1029300"/>
<dbReference type="PANTHER" id="PTHR12419:SF7">
    <property type="entry name" value="OTU DOMAIN-CONTAINING PROTEIN 3"/>
    <property type="match status" value="1"/>
</dbReference>
<evidence type="ECO:0000259" key="2">
    <source>
        <dbReference type="PROSITE" id="PS50802"/>
    </source>
</evidence>
<name>A0A151LL43_9APIC</name>
<evidence type="ECO:0000313" key="3">
    <source>
        <dbReference type="EMBL" id="KYN99695.1"/>
    </source>
</evidence>
<dbReference type="GeneID" id="29776677"/>
<dbReference type="InterPro" id="IPR003323">
    <property type="entry name" value="OTU_dom"/>
</dbReference>
<gene>
    <name evidence="3" type="ORF">PGSY75_1031400</name>
</gene>
<evidence type="ECO:0000313" key="4">
    <source>
        <dbReference type="Proteomes" id="UP000076004"/>
    </source>
</evidence>
<reference evidence="3 4" key="1">
    <citation type="journal article" date="2016" name="Nat. Commun.">
        <title>Genomes of cryptic chimpanzee Plasmodium species reveal key evolutionary events leading to human malaria.</title>
        <authorList>
            <person name="Sundararaman S.A."/>
            <person name="Plenderleith L.J."/>
            <person name="Liu W."/>
            <person name="Loy D.E."/>
            <person name="Learn G.H."/>
            <person name="Li Y."/>
            <person name="Shaw K.S."/>
            <person name="Ayouba A."/>
            <person name="Peeters M."/>
            <person name="Speede S."/>
            <person name="Shaw G.M."/>
            <person name="Bushman F.D."/>
            <person name="Brisson D."/>
            <person name="Rayner J.C."/>
            <person name="Sharp P.M."/>
            <person name="Hahn B.H."/>
        </authorList>
    </citation>
    <scope>NUCLEOTIDE SEQUENCE [LARGE SCALE GENOMIC DNA]</scope>
    <source>
        <strain evidence="3 4">SY75</strain>
    </source>
</reference>
<feature type="compositionally biased region" description="Basic residues" evidence="1">
    <location>
        <begin position="1"/>
        <end position="23"/>
    </location>
</feature>
<feature type="region of interest" description="Disordered" evidence="1">
    <location>
        <begin position="326"/>
        <end position="347"/>
    </location>
</feature>
<dbReference type="PROSITE" id="PS50802">
    <property type="entry name" value="OTU"/>
    <property type="match status" value="1"/>
</dbReference>
<feature type="region of interest" description="Disordered" evidence="1">
    <location>
        <begin position="1"/>
        <end position="26"/>
    </location>
</feature>
<dbReference type="GO" id="GO:0004843">
    <property type="term" value="F:cysteine-type deubiquitinase activity"/>
    <property type="evidence" value="ECO:0007669"/>
    <property type="project" value="TreeGrafter"/>
</dbReference>
<dbReference type="EMBL" id="LVLB01000011">
    <property type="protein sequence ID" value="KYN99695.1"/>
    <property type="molecule type" value="Genomic_DNA"/>
</dbReference>
<dbReference type="AlphaFoldDB" id="A0A151LL43"/>
<proteinExistence type="predicted"/>
<comment type="caution">
    <text evidence="3">The sequence shown here is derived from an EMBL/GenBank/DDBJ whole genome shotgun (WGS) entry which is preliminary data.</text>
</comment>
<dbReference type="RefSeq" id="XP_018641702.1">
    <property type="nucleotide sequence ID" value="XM_018786085.1"/>
</dbReference>
<dbReference type="SUPFAM" id="SSF54001">
    <property type="entry name" value="Cysteine proteinases"/>
    <property type="match status" value="1"/>
</dbReference>
<keyword evidence="3" id="KW-0645">Protease</keyword>
<feature type="compositionally biased region" description="Low complexity" evidence="1">
    <location>
        <begin position="383"/>
        <end position="402"/>
    </location>
</feature>
<dbReference type="Gene3D" id="3.90.70.80">
    <property type="match status" value="1"/>
</dbReference>
<feature type="region of interest" description="Disordered" evidence="1">
    <location>
        <begin position="375"/>
        <end position="402"/>
    </location>
</feature>
<dbReference type="InterPro" id="IPR050704">
    <property type="entry name" value="Peptidase_C85-like"/>
</dbReference>
<dbReference type="CDD" id="cd22771">
    <property type="entry name" value="OTU_plant_OTU7-like"/>
    <property type="match status" value="1"/>
</dbReference>
<dbReference type="GO" id="GO:0016579">
    <property type="term" value="P:protein deubiquitination"/>
    <property type="evidence" value="ECO:0007669"/>
    <property type="project" value="TreeGrafter"/>
</dbReference>
<dbReference type="Pfam" id="PF02338">
    <property type="entry name" value="OTU"/>
    <property type="match status" value="1"/>
</dbReference>
<dbReference type="PANTHER" id="PTHR12419">
    <property type="entry name" value="OTU DOMAIN CONTAINING PROTEIN"/>
    <property type="match status" value="1"/>
</dbReference>
<protein>
    <submittedName>
        <fullName evidence="3">Putative OTU-like cysteine protease</fullName>
    </submittedName>
</protein>
<accession>A0A151LL43</accession>
<organism evidence="3 4">
    <name type="scientific">Plasmodium gaboni</name>
    <dbReference type="NCBI Taxonomy" id="647221"/>
    <lineage>
        <taxon>Eukaryota</taxon>
        <taxon>Sar</taxon>
        <taxon>Alveolata</taxon>
        <taxon>Apicomplexa</taxon>
        <taxon>Aconoidasida</taxon>
        <taxon>Haemosporida</taxon>
        <taxon>Plasmodiidae</taxon>
        <taxon>Plasmodium</taxon>
        <taxon>Plasmodium (Laverania)</taxon>
    </lineage>
</organism>
<dbReference type="InterPro" id="IPR038765">
    <property type="entry name" value="Papain-like_cys_pep_sf"/>
</dbReference>
<keyword evidence="3" id="KW-0378">Hydrolase</keyword>
<feature type="domain" description="OTU" evidence="2">
    <location>
        <begin position="57"/>
        <end position="180"/>
    </location>
</feature>
<evidence type="ECO:0000256" key="1">
    <source>
        <dbReference type="SAM" id="MobiDB-lite"/>
    </source>
</evidence>
<dbReference type="GO" id="GO:0006508">
    <property type="term" value="P:proteolysis"/>
    <property type="evidence" value="ECO:0007669"/>
    <property type="project" value="UniProtKB-KW"/>
</dbReference>
<dbReference type="Proteomes" id="UP000076004">
    <property type="component" value="Chromosome 10"/>
</dbReference>
<dbReference type="VEuPathDB" id="PlasmoDB:PGSY75_1031400"/>